<evidence type="ECO:0000313" key="1">
    <source>
        <dbReference type="EMBL" id="TFK72050.1"/>
    </source>
</evidence>
<accession>A0ACD3B2M5</accession>
<feature type="non-terminal residue" evidence="1">
    <location>
        <position position="1"/>
    </location>
</feature>
<gene>
    <name evidence="1" type="ORF">BDN72DRAFT_932338</name>
</gene>
<name>A0ACD3B2M5_9AGAR</name>
<protein>
    <submittedName>
        <fullName evidence="1">Uncharacterized protein</fullName>
    </submittedName>
</protein>
<proteinExistence type="predicted"/>
<sequence length="147" mass="16239">QPLQGHSNSVNSVAYSPHGRYMVSGSGDKTIRILNPSTSQQTFNSQPFVALASKDPRHTIPQSTCSTISSTQYISSSELAFIVSTAYPSNGWVLSNGRHILWLPLHMRNQFPASQLCVISQNPLEHAYVLDWSLFCHGDKWTSVFSG</sequence>
<dbReference type="Proteomes" id="UP000308600">
    <property type="component" value="Unassembled WGS sequence"/>
</dbReference>
<evidence type="ECO:0000313" key="2">
    <source>
        <dbReference type="Proteomes" id="UP000308600"/>
    </source>
</evidence>
<keyword evidence="2" id="KW-1185">Reference proteome</keyword>
<reference evidence="1 2" key="1">
    <citation type="journal article" date="2019" name="Nat. Ecol. Evol.">
        <title>Megaphylogeny resolves global patterns of mushroom evolution.</title>
        <authorList>
            <person name="Varga T."/>
            <person name="Krizsan K."/>
            <person name="Foldi C."/>
            <person name="Dima B."/>
            <person name="Sanchez-Garcia M."/>
            <person name="Sanchez-Ramirez S."/>
            <person name="Szollosi G.J."/>
            <person name="Szarkandi J.G."/>
            <person name="Papp V."/>
            <person name="Albert L."/>
            <person name="Andreopoulos W."/>
            <person name="Angelini C."/>
            <person name="Antonin V."/>
            <person name="Barry K.W."/>
            <person name="Bougher N.L."/>
            <person name="Buchanan P."/>
            <person name="Buyck B."/>
            <person name="Bense V."/>
            <person name="Catcheside P."/>
            <person name="Chovatia M."/>
            <person name="Cooper J."/>
            <person name="Damon W."/>
            <person name="Desjardin D."/>
            <person name="Finy P."/>
            <person name="Geml J."/>
            <person name="Haridas S."/>
            <person name="Hughes K."/>
            <person name="Justo A."/>
            <person name="Karasinski D."/>
            <person name="Kautmanova I."/>
            <person name="Kiss B."/>
            <person name="Kocsube S."/>
            <person name="Kotiranta H."/>
            <person name="LaButti K.M."/>
            <person name="Lechner B.E."/>
            <person name="Liimatainen K."/>
            <person name="Lipzen A."/>
            <person name="Lukacs Z."/>
            <person name="Mihaltcheva S."/>
            <person name="Morgado L.N."/>
            <person name="Niskanen T."/>
            <person name="Noordeloos M.E."/>
            <person name="Ohm R.A."/>
            <person name="Ortiz-Santana B."/>
            <person name="Ovrebo C."/>
            <person name="Racz N."/>
            <person name="Riley R."/>
            <person name="Savchenko A."/>
            <person name="Shiryaev A."/>
            <person name="Soop K."/>
            <person name="Spirin V."/>
            <person name="Szebenyi C."/>
            <person name="Tomsovsky M."/>
            <person name="Tulloss R.E."/>
            <person name="Uehling J."/>
            <person name="Grigoriev I.V."/>
            <person name="Vagvolgyi C."/>
            <person name="Papp T."/>
            <person name="Martin F.M."/>
            <person name="Miettinen O."/>
            <person name="Hibbett D.S."/>
            <person name="Nagy L.G."/>
        </authorList>
    </citation>
    <scope>NUCLEOTIDE SEQUENCE [LARGE SCALE GENOMIC DNA]</scope>
    <source>
        <strain evidence="1 2">NL-1719</strain>
    </source>
</reference>
<dbReference type="EMBL" id="ML208290">
    <property type="protein sequence ID" value="TFK72050.1"/>
    <property type="molecule type" value="Genomic_DNA"/>
</dbReference>
<organism evidence="1 2">
    <name type="scientific">Pluteus cervinus</name>
    <dbReference type="NCBI Taxonomy" id="181527"/>
    <lineage>
        <taxon>Eukaryota</taxon>
        <taxon>Fungi</taxon>
        <taxon>Dikarya</taxon>
        <taxon>Basidiomycota</taxon>
        <taxon>Agaricomycotina</taxon>
        <taxon>Agaricomycetes</taxon>
        <taxon>Agaricomycetidae</taxon>
        <taxon>Agaricales</taxon>
        <taxon>Pluteineae</taxon>
        <taxon>Pluteaceae</taxon>
        <taxon>Pluteus</taxon>
    </lineage>
</organism>